<dbReference type="AlphaFoldDB" id="A0A369ZV08"/>
<dbReference type="RefSeq" id="WP_111353275.1">
    <property type="nucleotide sequence ID" value="NZ_QEQF01000001.1"/>
</dbReference>
<organism evidence="1 2">
    <name type="scientific">Haemophilus paraphrohaemolyticus</name>
    <dbReference type="NCBI Taxonomy" id="736"/>
    <lineage>
        <taxon>Bacteria</taxon>
        <taxon>Pseudomonadati</taxon>
        <taxon>Pseudomonadota</taxon>
        <taxon>Gammaproteobacteria</taxon>
        <taxon>Pasteurellales</taxon>
        <taxon>Pasteurellaceae</taxon>
        <taxon>Haemophilus</taxon>
    </lineage>
</organism>
<accession>A0A369ZV08</accession>
<evidence type="ECO:0000313" key="2">
    <source>
        <dbReference type="Proteomes" id="UP000253945"/>
    </source>
</evidence>
<gene>
    <name evidence="1" type="ORF">DPV92_01095</name>
</gene>
<reference evidence="1 2" key="1">
    <citation type="submission" date="2018-05" db="EMBL/GenBank/DDBJ databases">
        <title>Draft Genome Sequences for a Diverse set of 7 Haemophilus Species.</title>
        <authorList>
            <person name="Nichols M."/>
            <person name="Topaz N."/>
            <person name="Wang X."/>
            <person name="Wang X."/>
            <person name="Boxrud D."/>
        </authorList>
    </citation>
    <scope>NUCLEOTIDE SEQUENCE [LARGE SCALE GENOMIC DNA]</scope>
    <source>
        <strain evidence="1 2">C2014016342</strain>
    </source>
</reference>
<dbReference type="EMBL" id="QEQF01000001">
    <property type="protein sequence ID" value="RDF11802.1"/>
    <property type="molecule type" value="Genomic_DNA"/>
</dbReference>
<protein>
    <submittedName>
        <fullName evidence="1">Uncharacterized protein</fullName>
    </submittedName>
</protein>
<keyword evidence="2" id="KW-1185">Reference proteome</keyword>
<sequence>MKKLEENEEIADLVNELRQLLEDVGWSKTDLAKKVAQQDPDTDENSEYEVIRKLFNRPPTKSKDRLNKYIRFIVDHRENKRKNFYKIICLSSINEQAKDFLNEIREISLESFKNN</sequence>
<name>A0A369ZV08_9PAST</name>
<dbReference type="Proteomes" id="UP000253945">
    <property type="component" value="Unassembled WGS sequence"/>
</dbReference>
<comment type="caution">
    <text evidence="1">The sequence shown here is derived from an EMBL/GenBank/DDBJ whole genome shotgun (WGS) entry which is preliminary data.</text>
</comment>
<proteinExistence type="predicted"/>
<evidence type="ECO:0000313" key="1">
    <source>
        <dbReference type="EMBL" id="RDF11802.1"/>
    </source>
</evidence>